<evidence type="ECO:0000313" key="6">
    <source>
        <dbReference type="EMBL" id="QKD84630.1"/>
    </source>
</evidence>
<evidence type="ECO:0000313" key="7">
    <source>
        <dbReference type="Proteomes" id="UP000505210"/>
    </source>
</evidence>
<keyword evidence="2 6" id="KW-0378">Hydrolase</keyword>
<dbReference type="GO" id="GO:0004553">
    <property type="term" value="F:hydrolase activity, hydrolyzing O-glycosyl compounds"/>
    <property type="evidence" value="ECO:0007669"/>
    <property type="project" value="InterPro"/>
</dbReference>
<dbReference type="Pfam" id="PF01270">
    <property type="entry name" value="Glyco_hydro_8"/>
    <property type="match status" value="1"/>
</dbReference>
<dbReference type="InterPro" id="IPR002037">
    <property type="entry name" value="Glyco_hydro_8"/>
</dbReference>
<keyword evidence="3" id="KW-0326">Glycosidase</keyword>
<accession>A0A6M8BK72</accession>
<dbReference type="EMBL" id="CP053661">
    <property type="protein sequence ID" value="QKD84630.1"/>
    <property type="molecule type" value="Genomic_DNA"/>
</dbReference>
<dbReference type="Proteomes" id="UP000505210">
    <property type="component" value="Chromosome"/>
</dbReference>
<keyword evidence="5" id="KW-0732">Signal</keyword>
<name>A0A6M8BK72_9CYAN</name>
<dbReference type="PRINTS" id="PR00735">
    <property type="entry name" value="GLHYDRLASE8"/>
</dbReference>
<evidence type="ECO:0000256" key="4">
    <source>
        <dbReference type="SAM" id="MobiDB-lite"/>
    </source>
</evidence>
<proteinExistence type="inferred from homology"/>
<feature type="chain" id="PRO_5027023575" evidence="5">
    <location>
        <begin position="28"/>
        <end position="433"/>
    </location>
</feature>
<feature type="region of interest" description="Disordered" evidence="4">
    <location>
        <begin position="33"/>
        <end position="52"/>
    </location>
</feature>
<dbReference type="InterPro" id="IPR008928">
    <property type="entry name" value="6-hairpin_glycosidase_sf"/>
</dbReference>
<dbReference type="AlphaFoldDB" id="A0A6M8BK72"/>
<protein>
    <submittedName>
        <fullName evidence="6">Glycosyl hydrolase</fullName>
    </submittedName>
</protein>
<feature type="compositionally biased region" description="Polar residues" evidence="4">
    <location>
        <begin position="33"/>
        <end position="49"/>
    </location>
</feature>
<gene>
    <name evidence="6" type="ORF">HPC62_22750</name>
</gene>
<dbReference type="InterPro" id="IPR012341">
    <property type="entry name" value="6hp_glycosidase-like_sf"/>
</dbReference>
<organism evidence="6 7">
    <name type="scientific">Thermoleptolyngbya sichuanensis A183</name>
    <dbReference type="NCBI Taxonomy" id="2737172"/>
    <lineage>
        <taxon>Bacteria</taxon>
        <taxon>Bacillati</taxon>
        <taxon>Cyanobacteriota</taxon>
        <taxon>Cyanophyceae</taxon>
        <taxon>Oculatellales</taxon>
        <taxon>Oculatellaceae</taxon>
        <taxon>Thermoleptolyngbya</taxon>
        <taxon>Thermoleptolyngbya sichuanensis</taxon>
    </lineage>
</organism>
<dbReference type="SUPFAM" id="SSF48208">
    <property type="entry name" value="Six-hairpin glycosidases"/>
    <property type="match status" value="1"/>
</dbReference>
<feature type="signal peptide" evidence="5">
    <location>
        <begin position="1"/>
        <end position="27"/>
    </location>
</feature>
<evidence type="ECO:0000256" key="2">
    <source>
        <dbReference type="ARBA" id="ARBA00022801"/>
    </source>
</evidence>
<evidence type="ECO:0000256" key="3">
    <source>
        <dbReference type="ARBA" id="ARBA00023295"/>
    </source>
</evidence>
<dbReference type="Gene3D" id="1.50.10.10">
    <property type="match status" value="1"/>
</dbReference>
<evidence type="ECO:0000256" key="1">
    <source>
        <dbReference type="ARBA" id="ARBA00009209"/>
    </source>
</evidence>
<reference evidence="6 7" key="1">
    <citation type="submission" date="2020-05" db="EMBL/GenBank/DDBJ databases">
        <title>Complete genome sequence of of a novel Thermoleptolyngbya strain isolated from hot springs of Ganzi, Sichuan China.</title>
        <authorList>
            <person name="Tang J."/>
            <person name="Daroch M."/>
            <person name="Li L."/>
            <person name="Waleron K."/>
            <person name="Waleron M."/>
            <person name="Waleron M."/>
        </authorList>
    </citation>
    <scope>NUCLEOTIDE SEQUENCE [LARGE SCALE GENOMIC DNA]</scope>
    <source>
        <strain evidence="6 7">PKUAC-SCTA183</strain>
    </source>
</reference>
<comment type="similarity">
    <text evidence="1">Belongs to the glycosyl hydrolase 8 (cellulase D) family.</text>
</comment>
<dbReference type="RefSeq" id="WP_172358647.1">
    <property type="nucleotide sequence ID" value="NZ_CP053661.1"/>
</dbReference>
<sequence length="433" mass="48896">MQLFQLAASSLRPLAIALALVFGSTLAGCNDSGLSQGTPPDTTVVSQTGAPPEPIPGAIVSKQLLLAESWSAYRERFIQQDGRVIDWEADERTTSEGQAYAMLRAVFMDDPETFAQTLNWAEENLQRMDANGKRRDNLWAWKWGKDADGNWTILDENFASDADIDAVTALILAARRWNRPDYLQLARIKLRDLWTLSTVAVPPHSARASDSQSASEQRYLLPGPKEAFQPQPDLLHLNPSYLAPYAFRLFAQIDGDRNWLSLVDSSYKILRESSQLSSAKLPSDWVALNTTTNSYIPLRPPSPIRSIYGFDAYRVWWRVGIDAQWFNEPAAWEYLQQHLPSLESKWKAQQKIPAQIDLQGQPLVPYESTSQYGMLFAAFQLTNPQIAEQIYQQKLLPAYQNGFWDNDSAYYAQNLAWFGLLASTDVAVNWLQP</sequence>
<evidence type="ECO:0000256" key="5">
    <source>
        <dbReference type="SAM" id="SignalP"/>
    </source>
</evidence>
<dbReference type="GO" id="GO:0005975">
    <property type="term" value="P:carbohydrate metabolic process"/>
    <property type="evidence" value="ECO:0007669"/>
    <property type="project" value="InterPro"/>
</dbReference>
<keyword evidence="7" id="KW-1185">Reference proteome</keyword>
<dbReference type="KEGG" id="theu:HPC62_22750"/>